<dbReference type="GO" id="GO:0003677">
    <property type="term" value="F:DNA binding"/>
    <property type="evidence" value="ECO:0007669"/>
    <property type="project" value="InterPro"/>
</dbReference>
<sequence length="258" mass="28627">MLTIRRALQRHTWRHGCADAAKCATKHHKVTPCPKNCNRHSRSCPPPCTSDCVGHARNCPDRREGGLVVTEVKSRAGRRVVNVPESLLDWLRTHDEEQDDDRIAAGDLWQAGGWMFTQPTGKPLDPRADHDEWKSLLEAANVRDARLHDARHTAATMLLVLNVPLRAIADVMGWSPGSASQMAGRYIHVPDAIRRGIADQVGRLLWAAEEEDSSDLTAEHRVAIRHLAEMLPPRWRERLAEVFPDDAEGGAAGVVVPA</sequence>
<keyword evidence="1" id="KW-0233">DNA recombination</keyword>
<evidence type="ECO:0000259" key="2">
    <source>
        <dbReference type="PROSITE" id="PS51898"/>
    </source>
</evidence>
<dbReference type="Pfam" id="PF00589">
    <property type="entry name" value="Phage_integrase"/>
    <property type="match status" value="1"/>
</dbReference>
<reference evidence="3 4" key="1">
    <citation type="journal article" date="2012" name="BMC Genomics">
        <title>Complete genome sequence of Saccharothrix espanaensis DSM 44229T and comparison to the other completely sequenced Pseudonocardiaceae.</title>
        <authorList>
            <person name="Strobel T."/>
            <person name="Al-Dilaimi A."/>
            <person name="Blom J."/>
            <person name="Gessner A."/>
            <person name="Kalinowski J."/>
            <person name="Luzhetska M."/>
            <person name="Puhler A."/>
            <person name="Szczepanowski R."/>
            <person name="Bechthold A."/>
            <person name="Ruckert C."/>
        </authorList>
    </citation>
    <scope>NUCLEOTIDE SEQUENCE [LARGE SCALE GENOMIC DNA]</scope>
    <source>
        <strain evidence="4">ATCC 51144 / DSM 44229 / JCM 9112 / NBRC 15066 / NRRL 15764</strain>
    </source>
</reference>
<gene>
    <name evidence="3" type="primary">int</name>
    <name evidence="3" type="ordered locus">BN6_01920</name>
</gene>
<organism evidence="3 4">
    <name type="scientific">Saccharothrix espanaensis (strain ATCC 51144 / DSM 44229 / JCM 9112 / NBRC 15066 / NRRL 15764)</name>
    <dbReference type="NCBI Taxonomy" id="1179773"/>
    <lineage>
        <taxon>Bacteria</taxon>
        <taxon>Bacillati</taxon>
        <taxon>Actinomycetota</taxon>
        <taxon>Actinomycetes</taxon>
        <taxon>Pseudonocardiales</taxon>
        <taxon>Pseudonocardiaceae</taxon>
        <taxon>Saccharothrix</taxon>
    </lineage>
</organism>
<evidence type="ECO:0000313" key="4">
    <source>
        <dbReference type="Proteomes" id="UP000006281"/>
    </source>
</evidence>
<feature type="domain" description="Tyr recombinase" evidence="2">
    <location>
        <begin position="1"/>
        <end position="199"/>
    </location>
</feature>
<name>K0JNP1_SACES</name>
<dbReference type="GO" id="GO:0015074">
    <property type="term" value="P:DNA integration"/>
    <property type="evidence" value="ECO:0007669"/>
    <property type="project" value="InterPro"/>
</dbReference>
<dbReference type="KEGG" id="sesp:BN6_01920"/>
<dbReference type="HOGENOM" id="CLU_1077247_0_0_11"/>
<evidence type="ECO:0000313" key="3">
    <source>
        <dbReference type="EMBL" id="CCH27525.1"/>
    </source>
</evidence>
<accession>K0JNP1</accession>
<dbReference type="Gene3D" id="1.10.443.10">
    <property type="entry name" value="Intergrase catalytic core"/>
    <property type="match status" value="1"/>
</dbReference>
<dbReference type="PATRIC" id="fig|1179773.3.peg.198"/>
<keyword evidence="4" id="KW-1185">Reference proteome</keyword>
<dbReference type="InterPro" id="IPR011010">
    <property type="entry name" value="DNA_brk_join_enz"/>
</dbReference>
<protein>
    <submittedName>
        <fullName evidence="3">Integrase</fullName>
    </submittedName>
</protein>
<dbReference type="GO" id="GO:0006310">
    <property type="term" value="P:DNA recombination"/>
    <property type="evidence" value="ECO:0007669"/>
    <property type="project" value="UniProtKB-KW"/>
</dbReference>
<dbReference type="Proteomes" id="UP000006281">
    <property type="component" value="Chromosome"/>
</dbReference>
<dbReference type="InterPro" id="IPR002104">
    <property type="entry name" value="Integrase_catalytic"/>
</dbReference>
<dbReference type="EMBL" id="HE804045">
    <property type="protein sequence ID" value="CCH27525.1"/>
    <property type="molecule type" value="Genomic_DNA"/>
</dbReference>
<dbReference type="STRING" id="1179773.BN6_01920"/>
<dbReference type="PROSITE" id="PS51898">
    <property type="entry name" value="TYR_RECOMBINASE"/>
    <property type="match status" value="1"/>
</dbReference>
<dbReference type="eggNOG" id="COG0582">
    <property type="taxonomic scope" value="Bacteria"/>
</dbReference>
<dbReference type="InterPro" id="IPR013762">
    <property type="entry name" value="Integrase-like_cat_sf"/>
</dbReference>
<evidence type="ECO:0000256" key="1">
    <source>
        <dbReference type="ARBA" id="ARBA00023172"/>
    </source>
</evidence>
<dbReference type="AlphaFoldDB" id="K0JNP1"/>
<dbReference type="SUPFAM" id="SSF56349">
    <property type="entry name" value="DNA breaking-rejoining enzymes"/>
    <property type="match status" value="1"/>
</dbReference>
<proteinExistence type="predicted"/>